<organism evidence="10 11">
    <name type="scientific">Xylona heveae (strain CBS 132557 / TC161)</name>
    <dbReference type="NCBI Taxonomy" id="1328760"/>
    <lineage>
        <taxon>Eukaryota</taxon>
        <taxon>Fungi</taxon>
        <taxon>Dikarya</taxon>
        <taxon>Ascomycota</taxon>
        <taxon>Pezizomycotina</taxon>
        <taxon>Xylonomycetes</taxon>
        <taxon>Xylonales</taxon>
        <taxon>Xylonaceae</taxon>
        <taxon>Xylona</taxon>
    </lineage>
</organism>
<dbReference type="GO" id="GO:0022857">
    <property type="term" value="F:transmembrane transporter activity"/>
    <property type="evidence" value="ECO:0007669"/>
    <property type="project" value="InterPro"/>
</dbReference>
<feature type="transmembrane region" description="Helical" evidence="8">
    <location>
        <begin position="296"/>
        <end position="320"/>
    </location>
</feature>
<evidence type="ECO:0000259" key="9">
    <source>
        <dbReference type="PROSITE" id="PS50850"/>
    </source>
</evidence>
<dbReference type="OrthoDB" id="4454541at2759"/>
<feature type="transmembrane region" description="Helical" evidence="8">
    <location>
        <begin position="196"/>
        <end position="215"/>
    </location>
</feature>
<dbReference type="Gene3D" id="1.20.1250.20">
    <property type="entry name" value="MFS general substrate transporter like domains"/>
    <property type="match status" value="2"/>
</dbReference>
<feature type="transmembrane region" description="Helical" evidence="8">
    <location>
        <begin position="454"/>
        <end position="478"/>
    </location>
</feature>
<comment type="subcellular location">
    <subcellularLocation>
        <location evidence="1">Membrane</location>
        <topology evidence="1">Multi-pass membrane protein</topology>
    </subcellularLocation>
</comment>
<protein>
    <submittedName>
        <fullName evidence="10">MFS general substrate transporter</fullName>
    </submittedName>
</protein>
<evidence type="ECO:0000313" key="11">
    <source>
        <dbReference type="Proteomes" id="UP000076632"/>
    </source>
</evidence>
<evidence type="ECO:0000256" key="4">
    <source>
        <dbReference type="ARBA" id="ARBA00022989"/>
    </source>
</evidence>
<dbReference type="RefSeq" id="XP_018186531.1">
    <property type="nucleotide sequence ID" value="XM_018332913.1"/>
</dbReference>
<evidence type="ECO:0000256" key="5">
    <source>
        <dbReference type="ARBA" id="ARBA00023136"/>
    </source>
</evidence>
<feature type="compositionally biased region" description="Basic and acidic residues" evidence="7">
    <location>
        <begin position="520"/>
        <end position="532"/>
    </location>
</feature>
<keyword evidence="4 8" id="KW-1133">Transmembrane helix</keyword>
<dbReference type="Pfam" id="PF07690">
    <property type="entry name" value="MFS_1"/>
    <property type="match status" value="1"/>
</dbReference>
<dbReference type="STRING" id="1328760.A0A165FH64"/>
<evidence type="ECO:0000313" key="10">
    <source>
        <dbReference type="EMBL" id="KZF20976.1"/>
    </source>
</evidence>
<accession>A0A165FH64</accession>
<name>A0A165FH64_XYLHT</name>
<dbReference type="SUPFAM" id="SSF103473">
    <property type="entry name" value="MFS general substrate transporter"/>
    <property type="match status" value="1"/>
</dbReference>
<dbReference type="InterPro" id="IPR020846">
    <property type="entry name" value="MFS_dom"/>
</dbReference>
<feature type="transmembrane region" description="Helical" evidence="8">
    <location>
        <begin position="359"/>
        <end position="379"/>
    </location>
</feature>
<feature type="transmembrane region" description="Helical" evidence="8">
    <location>
        <begin position="423"/>
        <end position="442"/>
    </location>
</feature>
<proteinExistence type="inferred from homology"/>
<dbReference type="PANTHER" id="PTHR43791:SF16">
    <property type="entry name" value="TRANSPORTER, PUTATIVE (AFU_ORTHOLOGUE AFUA_3G01840)-RELATED"/>
    <property type="match status" value="1"/>
</dbReference>
<keyword evidence="2" id="KW-0813">Transport</keyword>
<dbReference type="PROSITE" id="PS50850">
    <property type="entry name" value="MFS"/>
    <property type="match status" value="1"/>
</dbReference>
<evidence type="ECO:0000256" key="3">
    <source>
        <dbReference type="ARBA" id="ARBA00022692"/>
    </source>
</evidence>
<dbReference type="InParanoid" id="A0A165FH64"/>
<dbReference type="AlphaFoldDB" id="A0A165FH64"/>
<feature type="transmembrane region" description="Helical" evidence="8">
    <location>
        <begin position="332"/>
        <end position="352"/>
    </location>
</feature>
<reference evidence="10 11" key="1">
    <citation type="journal article" date="2016" name="Fungal Biol.">
        <title>The genome of Xylona heveae provides a window into fungal endophytism.</title>
        <authorList>
            <person name="Gazis R."/>
            <person name="Kuo A."/>
            <person name="Riley R."/>
            <person name="LaButti K."/>
            <person name="Lipzen A."/>
            <person name="Lin J."/>
            <person name="Amirebrahimi M."/>
            <person name="Hesse C.N."/>
            <person name="Spatafora J.W."/>
            <person name="Henrissat B."/>
            <person name="Hainaut M."/>
            <person name="Grigoriev I.V."/>
            <person name="Hibbett D.S."/>
        </authorList>
    </citation>
    <scope>NUCLEOTIDE SEQUENCE [LARGE SCALE GENOMIC DNA]</scope>
    <source>
        <strain evidence="10 11">TC161</strain>
    </source>
</reference>
<dbReference type="GO" id="GO:0016020">
    <property type="term" value="C:membrane"/>
    <property type="evidence" value="ECO:0007669"/>
    <property type="project" value="UniProtKB-SubCell"/>
</dbReference>
<feature type="transmembrane region" description="Helical" evidence="8">
    <location>
        <begin position="163"/>
        <end position="184"/>
    </location>
</feature>
<comment type="similarity">
    <text evidence="6">Belongs to the major facilitator superfamily. Allantoate permease family.</text>
</comment>
<keyword evidence="5 8" id="KW-0472">Membrane</keyword>
<feature type="transmembrane region" description="Helical" evidence="8">
    <location>
        <begin position="227"/>
        <end position="247"/>
    </location>
</feature>
<keyword evidence="11" id="KW-1185">Reference proteome</keyword>
<evidence type="ECO:0000256" key="1">
    <source>
        <dbReference type="ARBA" id="ARBA00004141"/>
    </source>
</evidence>
<dbReference type="OMA" id="EDSKRIC"/>
<dbReference type="GeneID" id="28898050"/>
<dbReference type="InterPro" id="IPR036259">
    <property type="entry name" value="MFS_trans_sf"/>
</dbReference>
<dbReference type="EMBL" id="KV407461">
    <property type="protein sequence ID" value="KZF20976.1"/>
    <property type="molecule type" value="Genomic_DNA"/>
</dbReference>
<dbReference type="PANTHER" id="PTHR43791">
    <property type="entry name" value="PERMEASE-RELATED"/>
    <property type="match status" value="1"/>
</dbReference>
<gene>
    <name evidence="10" type="ORF">L228DRAFT_248727</name>
</gene>
<dbReference type="FunFam" id="1.20.1250.20:FF:000064">
    <property type="entry name" value="MFS allantoate transporter"/>
    <property type="match status" value="1"/>
</dbReference>
<evidence type="ECO:0000256" key="6">
    <source>
        <dbReference type="ARBA" id="ARBA00037968"/>
    </source>
</evidence>
<evidence type="ECO:0000256" key="2">
    <source>
        <dbReference type="ARBA" id="ARBA00022448"/>
    </source>
</evidence>
<evidence type="ECO:0000256" key="7">
    <source>
        <dbReference type="SAM" id="MobiDB-lite"/>
    </source>
</evidence>
<feature type="transmembrane region" description="Helical" evidence="8">
    <location>
        <begin position="391"/>
        <end position="411"/>
    </location>
</feature>
<feature type="region of interest" description="Disordered" evidence="7">
    <location>
        <begin position="511"/>
        <end position="532"/>
    </location>
</feature>
<keyword evidence="3 8" id="KW-0812">Transmembrane</keyword>
<dbReference type="Proteomes" id="UP000076632">
    <property type="component" value="Unassembled WGS sequence"/>
</dbReference>
<feature type="domain" description="Major facilitator superfamily (MFS) profile" evidence="9">
    <location>
        <begin position="67"/>
        <end position="486"/>
    </location>
</feature>
<feature type="transmembrane region" description="Helical" evidence="8">
    <location>
        <begin position="66"/>
        <end position="84"/>
    </location>
</feature>
<dbReference type="InterPro" id="IPR011701">
    <property type="entry name" value="MFS"/>
</dbReference>
<evidence type="ECO:0000256" key="8">
    <source>
        <dbReference type="SAM" id="Phobius"/>
    </source>
</evidence>
<dbReference type="FunFam" id="1.20.1250.20:FF:000295">
    <property type="entry name" value="Unplaced genomic scaffold supercont1.7, whole genome shotgun sequence"/>
    <property type="match status" value="1"/>
</dbReference>
<sequence length="553" mass="60776">MIAKSLESDSKIEECQRIELRSSDPKTSNDGAVPKHADVTLVLQGAERVAVTVEESNRIRKKTDHVVLIILIWVYFLQILDKSALGYGSIFGLQEATHLHGKQYSMVGSIAPIAQLCWQPFSSVLIVKVPHRILMPTLCLGWGIAQAAQAASKNYSCLLASRFFLGLFEAGCLPLFSIITAEWYRRAEQPTRVAAWYSGNGCATIIGSALSYGLAHIPSQRMESWQIIFLFVGLLTIISAPIVYIFLPNDIPSARFLSDDEKRKAVERLRANQTGAGSREFKWSHIYELCLEPKTYLWVGMSLLLNVGASVTNTFGPLILDGLGFDKYTTSLLNMPFGAVQVIVIILSSVVAQKCRIKSAILATITLPVVAGLVVLYVVPRSHSDEAALLVGFYLLAFLFGGNPIIVAWIVGNTAGTTKKSALMSLYQAGAAAGNILGPLLFNSKDAPGYHPGLRSVLAVFVALIVVTMIQLANLVFLNKLQTKKRVRNGKQAVLIDRSMDPTCNVVESDITTESQEEGVSTRHEENPKESQMDENAFLDLTDRQNDEFIYIY</sequence>